<dbReference type="Gene3D" id="1.10.3210.10">
    <property type="entry name" value="Hypothetical protein af1432"/>
    <property type="match status" value="1"/>
</dbReference>
<evidence type="ECO:0000313" key="4">
    <source>
        <dbReference type="Proteomes" id="UP000824090"/>
    </source>
</evidence>
<evidence type="ECO:0000256" key="1">
    <source>
        <dbReference type="ARBA" id="ARBA00022801"/>
    </source>
</evidence>
<organism evidence="3 4">
    <name type="scientific">Candidatus Allocopromorpha excrementigallinarum</name>
    <dbReference type="NCBI Taxonomy" id="2840742"/>
    <lineage>
        <taxon>Bacteria</taxon>
        <taxon>Bacillati</taxon>
        <taxon>Bacillota</taxon>
        <taxon>Clostridia</taxon>
        <taxon>Eubacteriales</taxon>
        <taxon>Eubacteriaceae</taxon>
        <taxon>Eubacteriaceae incertae sedis</taxon>
        <taxon>Candidatus Allocopromorpha</taxon>
    </lineage>
</organism>
<dbReference type="InterPro" id="IPR012340">
    <property type="entry name" value="NA-bd_OB-fold"/>
</dbReference>
<dbReference type="SUPFAM" id="SSF109604">
    <property type="entry name" value="HD-domain/PDEase-like"/>
    <property type="match status" value="1"/>
</dbReference>
<dbReference type="SUPFAM" id="SSF50249">
    <property type="entry name" value="Nucleic acid-binding proteins"/>
    <property type="match status" value="1"/>
</dbReference>
<protein>
    <submittedName>
        <fullName evidence="3">HD domain-containing protein</fullName>
    </submittedName>
</protein>
<proteinExistence type="predicted"/>
<reference evidence="3" key="2">
    <citation type="journal article" date="2021" name="PeerJ">
        <title>Extensive microbial diversity within the chicken gut microbiome revealed by metagenomics and culture.</title>
        <authorList>
            <person name="Gilroy R."/>
            <person name="Ravi A."/>
            <person name="Getino M."/>
            <person name="Pursley I."/>
            <person name="Horton D.L."/>
            <person name="Alikhan N.F."/>
            <person name="Baker D."/>
            <person name="Gharbi K."/>
            <person name="Hall N."/>
            <person name="Watson M."/>
            <person name="Adriaenssens E.M."/>
            <person name="Foster-Nyarko E."/>
            <person name="Jarju S."/>
            <person name="Secka A."/>
            <person name="Antonio M."/>
            <person name="Oren A."/>
            <person name="Chaudhuri R.R."/>
            <person name="La Ragione R."/>
            <person name="Hildebrand F."/>
            <person name="Pallen M.J."/>
        </authorList>
    </citation>
    <scope>NUCLEOTIDE SEQUENCE</scope>
    <source>
        <strain evidence="3">ChiHcec3-6078</strain>
    </source>
</reference>
<dbReference type="EMBL" id="DVMP01000084">
    <property type="protein sequence ID" value="HIU25722.1"/>
    <property type="molecule type" value="Genomic_DNA"/>
</dbReference>
<dbReference type="Proteomes" id="UP000824090">
    <property type="component" value="Unassembled WGS sequence"/>
</dbReference>
<evidence type="ECO:0000259" key="2">
    <source>
        <dbReference type="Pfam" id="PF01966"/>
    </source>
</evidence>
<keyword evidence="1" id="KW-0378">Hydrolase</keyword>
<evidence type="ECO:0000313" key="3">
    <source>
        <dbReference type="EMBL" id="HIU25722.1"/>
    </source>
</evidence>
<comment type="caution">
    <text evidence="3">The sequence shown here is derived from an EMBL/GenBank/DDBJ whole genome shotgun (WGS) entry which is preliminary data.</text>
</comment>
<sequence length="323" mass="37262">MKDIYISDLRTNQDIVSYFIVKKSAVKTGSNKKAYLDLLLADSTGEISAKKWDIADEELPGLEKIKEGIVIKVKALVTEWNGMKQLRVTRIRHTSAEDNIDMKDYIKAAPEDPEEMYAYIFARAEAFEDDDLKRICLKELTDNREKLMYYPAAQKNHHAEMAGLLYHVKRMLMMAERACQVYTNLDRELVMAGVILHDMEKLNEIESNNMGISTGYSFEGKLLGHLVQGVKKIDSLSKELGIPEEKAVMLEHMILSHHYEPEFGSPKRPLFPEAEMLHYLDVLDAKMFDMQEALDKTEPGEFSDKVWTLDNRTLYRRKEESRS</sequence>
<dbReference type="CDD" id="cd04492">
    <property type="entry name" value="YhaM_OBF_like"/>
    <property type="match status" value="1"/>
</dbReference>
<dbReference type="Pfam" id="PF01966">
    <property type="entry name" value="HD"/>
    <property type="match status" value="1"/>
</dbReference>
<dbReference type="AlphaFoldDB" id="A0A9D1I0Y3"/>
<gene>
    <name evidence="3" type="ORF">IAC50_04440</name>
</gene>
<name>A0A9D1I0Y3_9FIRM</name>
<dbReference type="InterPro" id="IPR006674">
    <property type="entry name" value="HD_domain"/>
</dbReference>
<feature type="domain" description="HD" evidence="2">
    <location>
        <begin position="165"/>
        <end position="285"/>
    </location>
</feature>
<dbReference type="Gene3D" id="2.40.50.140">
    <property type="entry name" value="Nucleic acid-binding proteins"/>
    <property type="match status" value="1"/>
</dbReference>
<dbReference type="GO" id="GO:0016787">
    <property type="term" value="F:hydrolase activity"/>
    <property type="evidence" value="ECO:0007669"/>
    <property type="project" value="UniProtKB-KW"/>
</dbReference>
<reference evidence="3" key="1">
    <citation type="submission" date="2020-10" db="EMBL/GenBank/DDBJ databases">
        <authorList>
            <person name="Gilroy R."/>
        </authorList>
    </citation>
    <scope>NUCLEOTIDE SEQUENCE</scope>
    <source>
        <strain evidence="3">ChiHcec3-6078</strain>
    </source>
</reference>
<dbReference type="PANTHER" id="PTHR37294:SF1">
    <property type="entry name" value="3'-5' EXORIBONUCLEASE YHAM"/>
    <property type="match status" value="1"/>
</dbReference>
<dbReference type="PANTHER" id="PTHR37294">
    <property type="entry name" value="3'-5' EXORIBONUCLEASE YHAM"/>
    <property type="match status" value="1"/>
</dbReference>
<dbReference type="InterPro" id="IPR050798">
    <property type="entry name" value="YhaM_exoribonuc/phosphodiest"/>
</dbReference>
<accession>A0A9D1I0Y3</accession>
<dbReference type="GO" id="GO:0031125">
    <property type="term" value="P:rRNA 3'-end processing"/>
    <property type="evidence" value="ECO:0007669"/>
    <property type="project" value="TreeGrafter"/>
</dbReference>